<feature type="transmembrane region" description="Helical" evidence="9">
    <location>
        <begin position="348"/>
        <end position="368"/>
    </location>
</feature>
<evidence type="ECO:0000256" key="4">
    <source>
        <dbReference type="ARBA" id="ARBA00022679"/>
    </source>
</evidence>
<dbReference type="PANTHER" id="PTHR24421:SF10">
    <property type="entry name" value="NITRATE_NITRITE SENSOR PROTEIN NARQ"/>
    <property type="match status" value="1"/>
</dbReference>
<dbReference type="PROSITE" id="PS50109">
    <property type="entry name" value="HIS_KIN"/>
    <property type="match status" value="1"/>
</dbReference>
<evidence type="ECO:0000313" key="12">
    <source>
        <dbReference type="EMBL" id="MCR9017421.1"/>
    </source>
</evidence>
<dbReference type="GO" id="GO:0005524">
    <property type="term" value="F:ATP binding"/>
    <property type="evidence" value="ECO:0007669"/>
    <property type="project" value="UniProtKB-KW"/>
</dbReference>
<dbReference type="GO" id="GO:0046983">
    <property type="term" value="F:protein dimerization activity"/>
    <property type="evidence" value="ECO:0007669"/>
    <property type="project" value="InterPro"/>
</dbReference>
<keyword evidence="8" id="KW-0902">Two-component regulatory system</keyword>
<dbReference type="Pfam" id="PF07696">
    <property type="entry name" value="7TMR-DISMED2"/>
    <property type="match status" value="1"/>
</dbReference>
<feature type="chain" id="PRO_5040795090" description="histidine kinase" evidence="10">
    <location>
        <begin position="21"/>
        <end position="648"/>
    </location>
</feature>
<dbReference type="Gene3D" id="1.20.5.1930">
    <property type="match status" value="1"/>
</dbReference>
<dbReference type="PANTHER" id="PTHR24421">
    <property type="entry name" value="NITRATE/NITRITE SENSOR PROTEIN NARX-RELATED"/>
    <property type="match status" value="1"/>
</dbReference>
<evidence type="ECO:0000256" key="7">
    <source>
        <dbReference type="ARBA" id="ARBA00022840"/>
    </source>
</evidence>
<dbReference type="CDD" id="cd16917">
    <property type="entry name" value="HATPase_UhpB-NarQ-NarX-like"/>
    <property type="match status" value="1"/>
</dbReference>
<evidence type="ECO:0000256" key="8">
    <source>
        <dbReference type="ARBA" id="ARBA00023012"/>
    </source>
</evidence>
<keyword evidence="9" id="KW-0472">Membrane</keyword>
<accession>A0A9X2T399</accession>
<organism evidence="12 13">
    <name type="scientific">Aquiflexum gelatinilyticum</name>
    <dbReference type="NCBI Taxonomy" id="2961943"/>
    <lineage>
        <taxon>Bacteria</taxon>
        <taxon>Pseudomonadati</taxon>
        <taxon>Bacteroidota</taxon>
        <taxon>Cytophagia</taxon>
        <taxon>Cytophagales</taxon>
        <taxon>Cyclobacteriaceae</taxon>
        <taxon>Aquiflexum</taxon>
    </lineage>
</organism>
<dbReference type="GO" id="GO:0016020">
    <property type="term" value="C:membrane"/>
    <property type="evidence" value="ECO:0007669"/>
    <property type="project" value="InterPro"/>
</dbReference>
<feature type="transmembrane region" description="Helical" evidence="9">
    <location>
        <begin position="255"/>
        <end position="276"/>
    </location>
</feature>
<protein>
    <recommendedName>
        <fullName evidence="2">histidine kinase</fullName>
        <ecNumber evidence="2">2.7.13.3</ecNumber>
    </recommendedName>
</protein>
<dbReference type="AlphaFoldDB" id="A0A9X2T399"/>
<dbReference type="GO" id="GO:0000155">
    <property type="term" value="F:phosphorelay sensor kinase activity"/>
    <property type="evidence" value="ECO:0007669"/>
    <property type="project" value="InterPro"/>
</dbReference>
<feature type="transmembrane region" description="Helical" evidence="9">
    <location>
        <begin position="288"/>
        <end position="309"/>
    </location>
</feature>
<evidence type="ECO:0000259" key="11">
    <source>
        <dbReference type="PROSITE" id="PS50109"/>
    </source>
</evidence>
<evidence type="ECO:0000256" key="2">
    <source>
        <dbReference type="ARBA" id="ARBA00012438"/>
    </source>
</evidence>
<evidence type="ECO:0000256" key="1">
    <source>
        <dbReference type="ARBA" id="ARBA00000085"/>
    </source>
</evidence>
<keyword evidence="9" id="KW-1133">Transmembrane helix</keyword>
<keyword evidence="7 12" id="KW-0067">ATP-binding</keyword>
<dbReference type="InterPro" id="IPR036890">
    <property type="entry name" value="HATPase_C_sf"/>
</dbReference>
<dbReference type="Pfam" id="PF07730">
    <property type="entry name" value="HisKA_3"/>
    <property type="match status" value="1"/>
</dbReference>
<keyword evidence="6" id="KW-0418">Kinase</keyword>
<dbReference type="SMART" id="SM00387">
    <property type="entry name" value="HATPase_c"/>
    <property type="match status" value="1"/>
</dbReference>
<keyword evidence="5" id="KW-0547">Nucleotide-binding</keyword>
<feature type="transmembrane region" description="Helical" evidence="9">
    <location>
        <begin position="218"/>
        <end position="235"/>
    </location>
</feature>
<evidence type="ECO:0000313" key="13">
    <source>
        <dbReference type="Proteomes" id="UP001142175"/>
    </source>
</evidence>
<evidence type="ECO:0000256" key="6">
    <source>
        <dbReference type="ARBA" id="ARBA00022777"/>
    </source>
</evidence>
<keyword evidence="4" id="KW-0808">Transferase</keyword>
<dbReference type="SUPFAM" id="SSF55874">
    <property type="entry name" value="ATPase domain of HSP90 chaperone/DNA topoisomerase II/histidine kinase"/>
    <property type="match status" value="1"/>
</dbReference>
<keyword evidence="3" id="KW-0597">Phosphoprotein</keyword>
<gene>
    <name evidence="12" type="ORF">NU887_20460</name>
</gene>
<dbReference type="InterPro" id="IPR005467">
    <property type="entry name" value="His_kinase_dom"/>
</dbReference>
<dbReference type="RefSeq" id="WP_258425256.1">
    <property type="nucleotide sequence ID" value="NZ_JANSUY010000029.1"/>
</dbReference>
<evidence type="ECO:0000256" key="9">
    <source>
        <dbReference type="SAM" id="Phobius"/>
    </source>
</evidence>
<evidence type="ECO:0000256" key="10">
    <source>
        <dbReference type="SAM" id="SignalP"/>
    </source>
</evidence>
<feature type="transmembrane region" description="Helical" evidence="9">
    <location>
        <begin position="383"/>
        <end position="405"/>
    </location>
</feature>
<comment type="caution">
    <text evidence="12">The sequence shown here is derived from an EMBL/GenBank/DDBJ whole genome shotgun (WGS) entry which is preliminary data.</text>
</comment>
<reference evidence="12" key="1">
    <citation type="submission" date="2022-08" db="EMBL/GenBank/DDBJ databases">
        <authorList>
            <person name="Zhang D."/>
        </authorList>
    </citation>
    <scope>NUCLEOTIDE SEQUENCE</scope>
    <source>
        <strain evidence="12">XJ19-11</strain>
    </source>
</reference>
<dbReference type="InterPro" id="IPR003594">
    <property type="entry name" value="HATPase_dom"/>
</dbReference>
<evidence type="ECO:0000256" key="5">
    <source>
        <dbReference type="ARBA" id="ARBA00022741"/>
    </source>
</evidence>
<dbReference type="Pfam" id="PF02518">
    <property type="entry name" value="HATPase_c"/>
    <property type="match status" value="1"/>
</dbReference>
<dbReference type="InterPro" id="IPR011623">
    <property type="entry name" value="7TMR_DISM_rcpt_extracell_dom1"/>
</dbReference>
<dbReference type="Gene3D" id="2.60.40.2380">
    <property type="match status" value="1"/>
</dbReference>
<dbReference type="EC" id="2.7.13.3" evidence="2"/>
<dbReference type="EMBL" id="JANSUY010000029">
    <property type="protein sequence ID" value="MCR9017421.1"/>
    <property type="molecule type" value="Genomic_DNA"/>
</dbReference>
<dbReference type="InterPro" id="IPR011622">
    <property type="entry name" value="7TMR_DISM_rcpt_extracell_dom2"/>
</dbReference>
<sequence>MFVKVFLVCSITFISLSLLGQENVSDYPIRINSAPDYPIGEHISFWKDNGNSAPEEALRKFQHGSFSQLAHPTLFNKGYTESIWWFAFRIENELDSKNTVIFSPAGAAIREGTLYTFDNNGKLIKTAYSGFIHAGQSRDMHSRLNSYELILPAGEGFTYLFKLDSRGLNTYVPFYLDEPNSYWEYEISRTAFFGTVTGVLVMAALFGLFLWAYFSEKLYIIFVGYLLSCLALILEEDGFLFLWIYGDYLGRFSSIIIPFFSLMMSGMLVIFIIRFFNLNAGKNKLHTYSVQYIKAVFTFSLLLFSTLLFEWNPKLNLILTGTGLSLSFTNMLLVILITFFQIKAKKEIAYYILLANLMLVFGFTNYILNLTAVTDWHPLKPNGLIVGSIFNVILLTIGIIHRYYFMKKEKELLDRQFIEQERNIARSIIEAQERERQRIAKDLHDDLGGLLALIKLKVDSLYLEAEAMQKESKTGLAETQKLLTMAIHDLRFISHELMPMEAAEKRLKTMVSEVLDLVKIQNKISITYNIEDLPYLTLDTKINLFRIIKELLNNIIKHAEAKEADIQLFYDEIDQTVTLIVTDDGKGIPKEILDKPNDGMGLRNLQKRVDYLRGNLHFDSNINGTTVIVTIPFQQITQTNEYTDNYSR</sequence>
<keyword evidence="9" id="KW-0812">Transmembrane</keyword>
<keyword evidence="10" id="KW-0732">Signal</keyword>
<feature type="transmembrane region" description="Helical" evidence="9">
    <location>
        <begin position="191"/>
        <end position="211"/>
    </location>
</feature>
<dbReference type="InterPro" id="IPR011712">
    <property type="entry name" value="Sig_transdc_His_kin_sub3_dim/P"/>
</dbReference>
<dbReference type="Gene3D" id="3.30.565.10">
    <property type="entry name" value="Histidine kinase-like ATPase, C-terminal domain"/>
    <property type="match status" value="1"/>
</dbReference>
<feature type="transmembrane region" description="Helical" evidence="9">
    <location>
        <begin position="315"/>
        <end position="336"/>
    </location>
</feature>
<proteinExistence type="predicted"/>
<keyword evidence="13" id="KW-1185">Reference proteome</keyword>
<dbReference type="InterPro" id="IPR050482">
    <property type="entry name" value="Sensor_HK_TwoCompSys"/>
</dbReference>
<name>A0A9X2T399_9BACT</name>
<feature type="domain" description="Histidine kinase" evidence="11">
    <location>
        <begin position="438"/>
        <end position="635"/>
    </location>
</feature>
<feature type="signal peptide" evidence="10">
    <location>
        <begin position="1"/>
        <end position="20"/>
    </location>
</feature>
<evidence type="ECO:0000256" key="3">
    <source>
        <dbReference type="ARBA" id="ARBA00022553"/>
    </source>
</evidence>
<comment type="catalytic activity">
    <reaction evidence="1">
        <text>ATP + protein L-histidine = ADP + protein N-phospho-L-histidine.</text>
        <dbReference type="EC" id="2.7.13.3"/>
    </reaction>
</comment>
<dbReference type="Pfam" id="PF07695">
    <property type="entry name" value="7TMR-DISM_7TM"/>
    <property type="match status" value="1"/>
</dbReference>
<dbReference type="Proteomes" id="UP001142175">
    <property type="component" value="Unassembled WGS sequence"/>
</dbReference>